<keyword evidence="3" id="KW-1185">Reference proteome</keyword>
<dbReference type="SUPFAM" id="SSF88697">
    <property type="entry name" value="PUA domain-like"/>
    <property type="match status" value="1"/>
</dbReference>
<evidence type="ECO:0000259" key="1">
    <source>
        <dbReference type="Pfam" id="PF02190"/>
    </source>
</evidence>
<proteinExistence type="predicted"/>
<protein>
    <submittedName>
        <fullName evidence="2">LON peptidase substrate-binding domain-containing protein</fullName>
    </submittedName>
</protein>
<gene>
    <name evidence="2" type="ORF">ACFO3I_11570</name>
</gene>
<dbReference type="RefSeq" id="WP_377334140.1">
    <property type="nucleotide sequence ID" value="NZ_JBHSGB010000010.1"/>
</dbReference>
<feature type="domain" description="Lon N-terminal" evidence="1">
    <location>
        <begin position="7"/>
        <end position="128"/>
    </location>
</feature>
<evidence type="ECO:0000313" key="2">
    <source>
        <dbReference type="EMBL" id="MFC4655650.1"/>
    </source>
</evidence>
<accession>A0ABV9JN05</accession>
<dbReference type="InterPro" id="IPR003111">
    <property type="entry name" value="Lon_prtase_N"/>
</dbReference>
<dbReference type="Pfam" id="PF02190">
    <property type="entry name" value="LON_substr_bdg"/>
    <property type="match status" value="1"/>
</dbReference>
<dbReference type="InterPro" id="IPR015947">
    <property type="entry name" value="PUA-like_sf"/>
</dbReference>
<sequence length="191" mass="21111">MTEAMQIPVFPLPVFLLPGGMTRLNIFEPRYLKMVRLASQGQGFVIQTTTSSGALSELGAWVMISNFGQSPNGLLQIDVQCRGLVRLTDATRDADQLLWARAQLTDHWATEAQSAESQAFADALGQCLRDNELLSTLYPEPLLDQANWVVARWLELAPIANHYKVLFYPADSYANAVTLLAEILLTKSSAQ</sequence>
<dbReference type="EMBL" id="JBHSGB010000010">
    <property type="protein sequence ID" value="MFC4655650.1"/>
    <property type="molecule type" value="Genomic_DNA"/>
</dbReference>
<dbReference type="InterPro" id="IPR046336">
    <property type="entry name" value="Lon_prtase_N_sf"/>
</dbReference>
<comment type="caution">
    <text evidence="2">The sequence shown here is derived from an EMBL/GenBank/DDBJ whole genome shotgun (WGS) entry which is preliminary data.</text>
</comment>
<organism evidence="2 3">
    <name type="scientific">Rheinheimera marina</name>
    <dbReference type="NCBI Taxonomy" id="1774958"/>
    <lineage>
        <taxon>Bacteria</taxon>
        <taxon>Pseudomonadati</taxon>
        <taxon>Pseudomonadota</taxon>
        <taxon>Gammaproteobacteria</taxon>
        <taxon>Chromatiales</taxon>
        <taxon>Chromatiaceae</taxon>
        <taxon>Rheinheimera</taxon>
    </lineage>
</organism>
<evidence type="ECO:0000313" key="3">
    <source>
        <dbReference type="Proteomes" id="UP001595962"/>
    </source>
</evidence>
<dbReference type="Proteomes" id="UP001595962">
    <property type="component" value="Unassembled WGS sequence"/>
</dbReference>
<reference evidence="3" key="1">
    <citation type="journal article" date="2019" name="Int. J. Syst. Evol. Microbiol.">
        <title>The Global Catalogue of Microorganisms (GCM) 10K type strain sequencing project: providing services to taxonomists for standard genome sequencing and annotation.</title>
        <authorList>
            <consortium name="The Broad Institute Genomics Platform"/>
            <consortium name="The Broad Institute Genome Sequencing Center for Infectious Disease"/>
            <person name="Wu L."/>
            <person name="Ma J."/>
        </authorList>
    </citation>
    <scope>NUCLEOTIDE SEQUENCE [LARGE SCALE GENOMIC DNA]</scope>
    <source>
        <strain evidence="3">DT28</strain>
    </source>
</reference>
<dbReference type="Gene3D" id="2.30.130.40">
    <property type="entry name" value="LON domain-like"/>
    <property type="match status" value="1"/>
</dbReference>
<name>A0ABV9JN05_9GAMM</name>